<accession>A0ABT6HRL0</accession>
<dbReference type="Gene3D" id="2.70.70.10">
    <property type="entry name" value="Glucose Permease (Domain IIA)"/>
    <property type="match status" value="1"/>
</dbReference>
<dbReference type="Pfam" id="PF01551">
    <property type="entry name" value="Peptidase_M23"/>
    <property type="match status" value="1"/>
</dbReference>
<feature type="signal peptide" evidence="2">
    <location>
        <begin position="1"/>
        <end position="20"/>
    </location>
</feature>
<dbReference type="Proteomes" id="UP001223144">
    <property type="component" value="Unassembled WGS sequence"/>
</dbReference>
<comment type="caution">
    <text evidence="4">The sequence shown here is derived from an EMBL/GenBank/DDBJ whole genome shotgun (WGS) entry which is preliminary data.</text>
</comment>
<dbReference type="PANTHER" id="PTHR21666">
    <property type="entry name" value="PEPTIDASE-RELATED"/>
    <property type="match status" value="1"/>
</dbReference>
<dbReference type="SUPFAM" id="SSF51261">
    <property type="entry name" value="Duplicated hybrid motif"/>
    <property type="match status" value="1"/>
</dbReference>
<dbReference type="EC" id="3.4.-.-" evidence="4"/>
<reference evidence="4 5" key="1">
    <citation type="submission" date="2023-04" db="EMBL/GenBank/DDBJ databases">
        <title>Streptomyces chengmaiensis sp. nov. isolated from the stem of mangrove plant in Hainan.</title>
        <authorList>
            <person name="Huang X."/>
            <person name="Zhou S."/>
            <person name="Chu X."/>
            <person name="Xie Y."/>
            <person name="Lin Y."/>
        </authorList>
    </citation>
    <scope>NUCLEOTIDE SEQUENCE [LARGE SCALE GENOMIC DNA]</scope>
    <source>
        <strain evidence="4 5">HNM0663</strain>
    </source>
</reference>
<sequence>MTTFLLTLALLLPAALPRQAVWPLGPPRPDVVRGWEPPPSPYGPGHRGVDLAGRAGAQVRAAAAGRVLFAGKVAGRGVLVIALSGTGAPPLRTTYEPVRPLVRAGDPVRPGQTVATLAAGPSHCTGPCLHWGLLRADSYLNPLLLLPRAPSRLLPLSGARSR</sequence>
<proteinExistence type="predicted"/>
<keyword evidence="5" id="KW-1185">Reference proteome</keyword>
<keyword evidence="1 2" id="KW-0732">Signal</keyword>
<evidence type="ECO:0000313" key="5">
    <source>
        <dbReference type="Proteomes" id="UP001223144"/>
    </source>
</evidence>
<keyword evidence="4" id="KW-0378">Hydrolase</keyword>
<dbReference type="CDD" id="cd12797">
    <property type="entry name" value="M23_peptidase"/>
    <property type="match status" value="1"/>
</dbReference>
<evidence type="ECO:0000256" key="1">
    <source>
        <dbReference type="ARBA" id="ARBA00022729"/>
    </source>
</evidence>
<dbReference type="EMBL" id="JARWBG010000026">
    <property type="protein sequence ID" value="MDH2391349.1"/>
    <property type="molecule type" value="Genomic_DNA"/>
</dbReference>
<name>A0ABT6HRL0_9ACTN</name>
<dbReference type="PANTHER" id="PTHR21666:SF289">
    <property type="entry name" value="L-ALA--D-GLU ENDOPEPTIDASE"/>
    <property type="match status" value="1"/>
</dbReference>
<organism evidence="4 5">
    <name type="scientific">Streptomyces chengmaiensis</name>
    <dbReference type="NCBI Taxonomy" id="3040919"/>
    <lineage>
        <taxon>Bacteria</taxon>
        <taxon>Bacillati</taxon>
        <taxon>Actinomycetota</taxon>
        <taxon>Actinomycetes</taxon>
        <taxon>Kitasatosporales</taxon>
        <taxon>Streptomycetaceae</taxon>
        <taxon>Streptomyces</taxon>
    </lineage>
</organism>
<dbReference type="InterPro" id="IPR050570">
    <property type="entry name" value="Cell_wall_metabolism_enzyme"/>
</dbReference>
<dbReference type="InterPro" id="IPR011055">
    <property type="entry name" value="Dup_hybrid_motif"/>
</dbReference>
<evidence type="ECO:0000256" key="2">
    <source>
        <dbReference type="SAM" id="SignalP"/>
    </source>
</evidence>
<evidence type="ECO:0000313" key="4">
    <source>
        <dbReference type="EMBL" id="MDH2391349.1"/>
    </source>
</evidence>
<dbReference type="GO" id="GO:0016787">
    <property type="term" value="F:hydrolase activity"/>
    <property type="evidence" value="ECO:0007669"/>
    <property type="project" value="UniProtKB-KW"/>
</dbReference>
<feature type="domain" description="M23ase beta-sheet core" evidence="3">
    <location>
        <begin position="45"/>
        <end position="142"/>
    </location>
</feature>
<protein>
    <submittedName>
        <fullName evidence="4">M23 family metallopeptidase</fullName>
        <ecNumber evidence="4">3.4.-.-</ecNumber>
    </submittedName>
</protein>
<dbReference type="InterPro" id="IPR016047">
    <property type="entry name" value="M23ase_b-sheet_dom"/>
</dbReference>
<evidence type="ECO:0000259" key="3">
    <source>
        <dbReference type="Pfam" id="PF01551"/>
    </source>
</evidence>
<gene>
    <name evidence="4" type="ORF">QCN29_21690</name>
</gene>
<dbReference type="RefSeq" id="WP_279930171.1">
    <property type="nucleotide sequence ID" value="NZ_JARWBG010000026.1"/>
</dbReference>
<feature type="chain" id="PRO_5047060415" evidence="2">
    <location>
        <begin position="21"/>
        <end position="162"/>
    </location>
</feature>